<comment type="caution">
    <text evidence="1">The sequence shown here is derived from an EMBL/GenBank/DDBJ whole genome shotgun (WGS) entry which is preliminary data.</text>
</comment>
<protein>
    <submittedName>
        <fullName evidence="1">Uncharacterized protein</fullName>
    </submittedName>
</protein>
<feature type="non-terminal residue" evidence="1">
    <location>
        <position position="1"/>
    </location>
</feature>
<dbReference type="Gene3D" id="1.10.10.1190">
    <property type="entry name" value="Antirestriction protein ArdA, domain 3"/>
    <property type="match status" value="1"/>
</dbReference>
<proteinExistence type="predicted"/>
<gene>
    <name evidence="1" type="ORF">LCGC14_2922280</name>
</gene>
<name>A0A0F8XNJ5_9ZZZZ</name>
<dbReference type="AlphaFoldDB" id="A0A0F8XNJ5"/>
<dbReference type="InterPro" id="IPR041893">
    <property type="entry name" value="ArdA_dom3"/>
</dbReference>
<accession>A0A0F8XNJ5</accession>
<evidence type="ECO:0000313" key="1">
    <source>
        <dbReference type="EMBL" id="KKK70607.1"/>
    </source>
</evidence>
<reference evidence="1" key="1">
    <citation type="journal article" date="2015" name="Nature">
        <title>Complex archaea that bridge the gap between prokaryotes and eukaryotes.</title>
        <authorList>
            <person name="Spang A."/>
            <person name="Saw J.H."/>
            <person name="Jorgensen S.L."/>
            <person name="Zaremba-Niedzwiedzka K."/>
            <person name="Martijn J."/>
            <person name="Lind A.E."/>
            <person name="van Eijk R."/>
            <person name="Schleper C."/>
            <person name="Guy L."/>
            <person name="Ettema T.J."/>
        </authorList>
    </citation>
    <scope>NUCLEOTIDE SEQUENCE</scope>
</reference>
<dbReference type="EMBL" id="LAZR01058111">
    <property type="protein sequence ID" value="KKK70607.1"/>
    <property type="molecule type" value="Genomic_DNA"/>
</dbReference>
<organism evidence="1">
    <name type="scientific">marine sediment metagenome</name>
    <dbReference type="NCBI Taxonomy" id="412755"/>
    <lineage>
        <taxon>unclassified sequences</taxon>
        <taxon>metagenomes</taxon>
        <taxon>ecological metagenomes</taxon>
    </lineage>
</organism>
<sequence length="115" mass="13706">ADIEPIFVKLEGKENEKLFEEIIEEEKEYLKEEYYLSDKEVEEIFDNYYLGYRDRGIVGRIYEDVEELGQEEAETYIENLSNFSKYFDYEAFGQDLVSGDNYLELSSGRCVHLCY</sequence>